<evidence type="ECO:0000313" key="2">
    <source>
        <dbReference type="Proteomes" id="UP000316621"/>
    </source>
</evidence>
<dbReference type="EMBL" id="CM010725">
    <property type="protein sequence ID" value="RZC82105.1"/>
    <property type="molecule type" value="Genomic_DNA"/>
</dbReference>
<reference evidence="1 2" key="1">
    <citation type="journal article" date="2018" name="Science">
        <title>The opium poppy genome and morphinan production.</title>
        <authorList>
            <person name="Guo L."/>
            <person name="Winzer T."/>
            <person name="Yang X."/>
            <person name="Li Y."/>
            <person name="Ning Z."/>
            <person name="He Z."/>
            <person name="Teodor R."/>
            <person name="Lu Y."/>
            <person name="Bowser T.A."/>
            <person name="Graham I.A."/>
            <person name="Ye K."/>
        </authorList>
    </citation>
    <scope>NUCLEOTIDE SEQUENCE [LARGE SCALE GENOMIC DNA]</scope>
    <source>
        <strain evidence="2">cv. HN1</strain>
        <tissue evidence="1">Leaves</tissue>
    </source>
</reference>
<name>A0A4Y7LD36_PAPSO</name>
<sequence>MMIYHDSAVNTTSLRREIRDPGRSRHHYSGKRWVTRTARFAQSWCDVSVVMVTESSRGTEPNIILI</sequence>
<gene>
    <name evidence="1" type="ORF">C5167_044888</name>
</gene>
<dbReference type="Gramene" id="RZC82105">
    <property type="protein sequence ID" value="RZC82105"/>
    <property type="gene ID" value="C5167_044888"/>
</dbReference>
<accession>A0A4Y7LD36</accession>
<keyword evidence="2" id="KW-1185">Reference proteome</keyword>
<dbReference type="Proteomes" id="UP000316621">
    <property type="component" value="Chromosome 11"/>
</dbReference>
<proteinExistence type="predicted"/>
<dbReference type="AlphaFoldDB" id="A0A4Y7LD36"/>
<evidence type="ECO:0000313" key="1">
    <source>
        <dbReference type="EMBL" id="RZC82105.1"/>
    </source>
</evidence>
<protein>
    <submittedName>
        <fullName evidence="1">Uncharacterized protein</fullName>
    </submittedName>
</protein>
<organism evidence="1 2">
    <name type="scientific">Papaver somniferum</name>
    <name type="common">Opium poppy</name>
    <dbReference type="NCBI Taxonomy" id="3469"/>
    <lineage>
        <taxon>Eukaryota</taxon>
        <taxon>Viridiplantae</taxon>
        <taxon>Streptophyta</taxon>
        <taxon>Embryophyta</taxon>
        <taxon>Tracheophyta</taxon>
        <taxon>Spermatophyta</taxon>
        <taxon>Magnoliopsida</taxon>
        <taxon>Ranunculales</taxon>
        <taxon>Papaveraceae</taxon>
        <taxon>Papaveroideae</taxon>
        <taxon>Papaver</taxon>
    </lineage>
</organism>